<evidence type="ECO:0000256" key="4">
    <source>
        <dbReference type="ARBA" id="ARBA00019078"/>
    </source>
</evidence>
<keyword evidence="6 8" id="KW-1133">Transmembrane helix</keyword>
<sequence length="180" mass="18376">MTSAMEAGLATGGLVASVGVGLVFLQAGLAKVRHRELVPGVVANYRLLPDAAVAPFAAALPFVELGLAVALLAGLRVAAPVAAAMLVLFALAMEINIRRGRSHIDCGCGRSQLRQPLSRLLIGRNLVLAALLAPRLLPAPSPTLATLALAAAGGTVLFVLYLLFNGLAALSASPLSASRR</sequence>
<comment type="function">
    <text evidence="1">May be specifically involved in the processing, transport, and/or maturation of the MADH beta-subunit.</text>
</comment>
<evidence type="ECO:0000256" key="8">
    <source>
        <dbReference type="SAM" id="Phobius"/>
    </source>
</evidence>
<gene>
    <name evidence="10" type="ORF">POM99_16150</name>
</gene>
<evidence type="ECO:0000256" key="5">
    <source>
        <dbReference type="ARBA" id="ARBA00022692"/>
    </source>
</evidence>
<evidence type="ECO:0000256" key="3">
    <source>
        <dbReference type="ARBA" id="ARBA00004856"/>
    </source>
</evidence>
<feature type="transmembrane region" description="Helical" evidence="8">
    <location>
        <begin position="143"/>
        <end position="170"/>
    </location>
</feature>
<evidence type="ECO:0000313" key="10">
    <source>
        <dbReference type="EMBL" id="MDF8334742.1"/>
    </source>
</evidence>
<comment type="pathway">
    <text evidence="3">One-carbon metabolism; methylamine degradation.</text>
</comment>
<organism evidence="10 11">
    <name type="scientific">Novosphingobium cyanobacteriorum</name>
    <dbReference type="NCBI Taxonomy" id="3024215"/>
    <lineage>
        <taxon>Bacteria</taxon>
        <taxon>Pseudomonadati</taxon>
        <taxon>Pseudomonadota</taxon>
        <taxon>Alphaproteobacteria</taxon>
        <taxon>Sphingomonadales</taxon>
        <taxon>Sphingomonadaceae</taxon>
        <taxon>Novosphingobium</taxon>
    </lineage>
</organism>
<dbReference type="Pfam" id="PF07291">
    <property type="entry name" value="MauE"/>
    <property type="match status" value="1"/>
</dbReference>
<keyword evidence="7 8" id="KW-0472">Membrane</keyword>
<protein>
    <recommendedName>
        <fullName evidence="4">Methylamine utilization protein MauE</fullName>
    </recommendedName>
</protein>
<dbReference type="EMBL" id="JAROCY010000016">
    <property type="protein sequence ID" value="MDF8334742.1"/>
    <property type="molecule type" value="Genomic_DNA"/>
</dbReference>
<dbReference type="InterPro" id="IPR009908">
    <property type="entry name" value="Methylamine_util_MauE"/>
</dbReference>
<evidence type="ECO:0000259" key="9">
    <source>
        <dbReference type="Pfam" id="PF07291"/>
    </source>
</evidence>
<evidence type="ECO:0000256" key="1">
    <source>
        <dbReference type="ARBA" id="ARBA00003475"/>
    </source>
</evidence>
<evidence type="ECO:0000313" key="11">
    <source>
        <dbReference type="Proteomes" id="UP001222770"/>
    </source>
</evidence>
<evidence type="ECO:0000256" key="7">
    <source>
        <dbReference type="ARBA" id="ARBA00023136"/>
    </source>
</evidence>
<proteinExistence type="predicted"/>
<comment type="subcellular location">
    <subcellularLocation>
        <location evidence="2">Membrane</location>
        <topology evidence="2">Multi-pass membrane protein</topology>
    </subcellularLocation>
</comment>
<keyword evidence="5 8" id="KW-0812">Transmembrane</keyword>
<feature type="transmembrane region" description="Helical" evidence="8">
    <location>
        <begin position="77"/>
        <end position="97"/>
    </location>
</feature>
<feature type="domain" description="Methylamine utilisation protein MauE" evidence="9">
    <location>
        <begin position="14"/>
        <end position="133"/>
    </location>
</feature>
<evidence type="ECO:0000256" key="6">
    <source>
        <dbReference type="ARBA" id="ARBA00022989"/>
    </source>
</evidence>
<dbReference type="Proteomes" id="UP001222770">
    <property type="component" value="Unassembled WGS sequence"/>
</dbReference>
<keyword evidence="11" id="KW-1185">Reference proteome</keyword>
<reference evidence="10 11" key="1">
    <citation type="submission" date="2023-03" db="EMBL/GenBank/DDBJ databases">
        <title>Novosphingobium cyanobacteriorum sp. nov., isolated from a eutrophic reservoir during the Microcystis bloom period.</title>
        <authorList>
            <person name="Kang M."/>
            <person name="Le V."/>
            <person name="Ko S.-R."/>
            <person name="Lee S.-A."/>
            <person name="Ahn C.-Y."/>
        </authorList>
    </citation>
    <scope>NUCLEOTIDE SEQUENCE [LARGE SCALE GENOMIC DNA]</scope>
    <source>
        <strain evidence="10 11">HBC54</strain>
    </source>
</reference>
<feature type="transmembrane region" description="Helical" evidence="8">
    <location>
        <begin position="117"/>
        <end position="137"/>
    </location>
</feature>
<accession>A0ABT6CQP1</accession>
<name>A0ABT6CQP1_9SPHN</name>
<evidence type="ECO:0000256" key="2">
    <source>
        <dbReference type="ARBA" id="ARBA00004141"/>
    </source>
</evidence>
<feature type="transmembrane region" description="Helical" evidence="8">
    <location>
        <begin position="12"/>
        <end position="30"/>
    </location>
</feature>
<dbReference type="RefSeq" id="WP_277279518.1">
    <property type="nucleotide sequence ID" value="NZ_JAROCY010000016.1"/>
</dbReference>
<comment type="caution">
    <text evidence="10">The sequence shown here is derived from an EMBL/GenBank/DDBJ whole genome shotgun (WGS) entry which is preliminary data.</text>
</comment>